<feature type="transmembrane region" description="Helical" evidence="5">
    <location>
        <begin position="253"/>
        <end position="276"/>
    </location>
</feature>
<evidence type="ECO:0000259" key="6">
    <source>
        <dbReference type="PROSITE" id="PS50262"/>
    </source>
</evidence>
<dbReference type="PROSITE" id="PS50262">
    <property type="entry name" value="G_PROTEIN_RECEP_F1_2"/>
    <property type="match status" value="1"/>
</dbReference>
<evidence type="ECO:0000256" key="4">
    <source>
        <dbReference type="ARBA" id="ARBA00023136"/>
    </source>
</evidence>
<comment type="subcellular location">
    <subcellularLocation>
        <location evidence="1">Membrane</location>
    </subcellularLocation>
</comment>
<dbReference type="PANTHER" id="PTHR23021">
    <property type="entry name" value="SERPENTINE RECEPTOR, CLASS T"/>
    <property type="match status" value="1"/>
</dbReference>
<dbReference type="InterPro" id="IPR017452">
    <property type="entry name" value="GPCR_Rhodpsn_7TM"/>
</dbReference>
<dbReference type="GO" id="GO:0004930">
    <property type="term" value="F:G protein-coupled receptor activity"/>
    <property type="evidence" value="ECO:0007669"/>
    <property type="project" value="InterPro"/>
</dbReference>
<dbReference type="InterPro" id="IPR000276">
    <property type="entry name" value="GPCR_Rhodpsn"/>
</dbReference>
<keyword evidence="4 5" id="KW-0472">Membrane</keyword>
<comment type="caution">
    <text evidence="7">The sequence shown here is derived from an EMBL/GenBank/DDBJ whole genome shotgun (WGS) entry which is preliminary data.</text>
</comment>
<feature type="domain" description="G-protein coupled receptors family 1 profile" evidence="6">
    <location>
        <begin position="34"/>
        <end position="273"/>
    </location>
</feature>
<dbReference type="SUPFAM" id="SSF81321">
    <property type="entry name" value="Family A G protein-coupled receptor-like"/>
    <property type="match status" value="1"/>
</dbReference>
<dbReference type="CDD" id="cd00637">
    <property type="entry name" value="7tm_classA_rhodopsin-like"/>
    <property type="match status" value="1"/>
</dbReference>
<dbReference type="InterPro" id="IPR019425">
    <property type="entry name" value="7TM_GPCR_serpentine_rcpt_Srt"/>
</dbReference>
<dbReference type="EMBL" id="JPKZ01000761">
    <property type="protein sequence ID" value="KHN85514.1"/>
    <property type="molecule type" value="Genomic_DNA"/>
</dbReference>
<gene>
    <name evidence="7" type="ORF">Tcan_13302</name>
</gene>
<dbReference type="Pfam" id="PF10321">
    <property type="entry name" value="7TM_GPCR_Srt"/>
    <property type="match status" value="1"/>
</dbReference>
<feature type="transmembrane region" description="Helical" evidence="5">
    <location>
        <begin position="182"/>
        <end position="203"/>
    </location>
</feature>
<evidence type="ECO:0000256" key="5">
    <source>
        <dbReference type="SAM" id="Phobius"/>
    </source>
</evidence>
<name>A0A0B2VVQ8_TOXCA</name>
<dbReference type="OrthoDB" id="5862745at2759"/>
<evidence type="ECO:0000313" key="8">
    <source>
        <dbReference type="Proteomes" id="UP000031036"/>
    </source>
</evidence>
<evidence type="ECO:0000256" key="1">
    <source>
        <dbReference type="ARBA" id="ARBA00004370"/>
    </source>
</evidence>
<dbReference type="AlphaFoldDB" id="A0A0B2VVQ8"/>
<accession>A0A0B2VVQ8</accession>
<dbReference type="Gene3D" id="1.20.1070.10">
    <property type="entry name" value="Rhodopsin 7-helix transmembrane proteins"/>
    <property type="match status" value="1"/>
</dbReference>
<dbReference type="OMA" id="DIAQCFP"/>
<evidence type="ECO:0000256" key="3">
    <source>
        <dbReference type="ARBA" id="ARBA00022989"/>
    </source>
</evidence>
<keyword evidence="2 5" id="KW-0812">Transmembrane</keyword>
<feature type="transmembrane region" description="Helical" evidence="5">
    <location>
        <begin position="133"/>
        <end position="162"/>
    </location>
</feature>
<keyword evidence="3 5" id="KW-1133">Transmembrane helix</keyword>
<dbReference type="Proteomes" id="UP000031036">
    <property type="component" value="Unassembled WGS sequence"/>
</dbReference>
<dbReference type="PRINTS" id="PR00237">
    <property type="entry name" value="GPCRRHODOPSN"/>
</dbReference>
<feature type="transmembrane region" description="Helical" evidence="5">
    <location>
        <begin position="54"/>
        <end position="79"/>
    </location>
</feature>
<feature type="transmembrane region" description="Helical" evidence="5">
    <location>
        <begin position="91"/>
        <end position="112"/>
    </location>
</feature>
<sequence length="340" mass="38347">MPALLNDFFPNGLFIEHLTVGLTNMILSTILATLQTVTLVVFATDPIFTGNPSYLIMLNLSVADLVQLTFHILSGFFIIFQSTFHSWIDKVSGALINSGCVAYTQMTMLLAINRFFIICYPHHFQSLFTIRSVKIWIVCVWLFGASFFSVYMSPIVGVSFTPSDYMWGVVGQQSVLLGYCEYYSALFAMIITFTAYVVIASKLVRTPKSDILASRTRSSEKRILLQAVIISSIVAFLQYMWYNYETFVAPSKWAFFAINLLWIVTCGINPLLYLFLNVTFRSKVYGMVKNRANSLVSPSARLFLVPVRLHPCGKRFISEHISTPQLSSTLPNNCTEGRNP</sequence>
<proteinExistence type="predicted"/>
<evidence type="ECO:0000313" key="7">
    <source>
        <dbReference type="EMBL" id="KHN85514.1"/>
    </source>
</evidence>
<evidence type="ECO:0000256" key="2">
    <source>
        <dbReference type="ARBA" id="ARBA00022692"/>
    </source>
</evidence>
<organism evidence="7 8">
    <name type="scientific">Toxocara canis</name>
    <name type="common">Canine roundworm</name>
    <dbReference type="NCBI Taxonomy" id="6265"/>
    <lineage>
        <taxon>Eukaryota</taxon>
        <taxon>Metazoa</taxon>
        <taxon>Ecdysozoa</taxon>
        <taxon>Nematoda</taxon>
        <taxon>Chromadorea</taxon>
        <taxon>Rhabditida</taxon>
        <taxon>Spirurina</taxon>
        <taxon>Ascaridomorpha</taxon>
        <taxon>Ascaridoidea</taxon>
        <taxon>Toxocaridae</taxon>
        <taxon>Toxocara</taxon>
    </lineage>
</organism>
<reference evidence="7 8" key="1">
    <citation type="submission" date="2014-11" db="EMBL/GenBank/DDBJ databases">
        <title>Genetic blueprint of the zoonotic pathogen Toxocara canis.</title>
        <authorList>
            <person name="Zhu X.-Q."/>
            <person name="Korhonen P.K."/>
            <person name="Cai H."/>
            <person name="Young N.D."/>
            <person name="Nejsum P."/>
            <person name="von Samson-Himmelstjerna G."/>
            <person name="Boag P.R."/>
            <person name="Tan P."/>
            <person name="Li Q."/>
            <person name="Min J."/>
            <person name="Yang Y."/>
            <person name="Wang X."/>
            <person name="Fang X."/>
            <person name="Hall R.S."/>
            <person name="Hofmann A."/>
            <person name="Sternberg P.W."/>
            <person name="Jex A.R."/>
            <person name="Gasser R.B."/>
        </authorList>
    </citation>
    <scope>NUCLEOTIDE SEQUENCE [LARGE SCALE GENOMIC DNA]</scope>
    <source>
        <strain evidence="7">PN_DK_2014</strain>
    </source>
</reference>
<feature type="transmembrane region" description="Helical" evidence="5">
    <location>
        <begin position="20"/>
        <end position="42"/>
    </location>
</feature>
<protein>
    <recommendedName>
        <fullName evidence="6">G-protein coupled receptors family 1 profile domain-containing protein</fullName>
    </recommendedName>
</protein>
<keyword evidence="8" id="KW-1185">Reference proteome</keyword>
<dbReference type="GO" id="GO:0016020">
    <property type="term" value="C:membrane"/>
    <property type="evidence" value="ECO:0007669"/>
    <property type="project" value="UniProtKB-SubCell"/>
</dbReference>
<dbReference type="PANTHER" id="PTHR23021:SF82">
    <property type="entry name" value="G PROTEIN-COUPLED RECEPTOR"/>
    <property type="match status" value="1"/>
</dbReference>
<feature type="transmembrane region" description="Helical" evidence="5">
    <location>
        <begin position="223"/>
        <end position="241"/>
    </location>
</feature>